<keyword evidence="6" id="KW-0442">Lipid degradation</keyword>
<evidence type="ECO:0000256" key="11">
    <source>
        <dbReference type="ARBA" id="ARBA00048461"/>
    </source>
</evidence>
<evidence type="ECO:0000256" key="2">
    <source>
        <dbReference type="ARBA" id="ARBA00004613"/>
    </source>
</evidence>
<dbReference type="Gene3D" id="3.40.50.1820">
    <property type="entry name" value="alpha/beta hydrolase"/>
    <property type="match status" value="1"/>
</dbReference>
<evidence type="ECO:0000256" key="10">
    <source>
        <dbReference type="ARBA" id="ARBA00047591"/>
    </source>
</evidence>
<proteinExistence type="inferred from homology"/>
<dbReference type="PANTHER" id="PTHR34853:SF1">
    <property type="entry name" value="LIPASE 5"/>
    <property type="match status" value="1"/>
</dbReference>
<dbReference type="AlphaFoldDB" id="A0AAF0JFV1"/>
<dbReference type="GO" id="GO:0004806">
    <property type="term" value="F:triacylglycerol lipase activity"/>
    <property type="evidence" value="ECO:0007669"/>
    <property type="project" value="UniProtKB-UniRule"/>
</dbReference>
<evidence type="ECO:0000256" key="4">
    <source>
        <dbReference type="ARBA" id="ARBA00022525"/>
    </source>
</evidence>
<dbReference type="EC" id="3.1.1.3" evidence="3"/>
<protein>
    <recommendedName>
        <fullName evidence="3">triacylglycerol lipase</fullName>
        <ecNumber evidence="3">3.1.1.3</ecNumber>
    </recommendedName>
</protein>
<dbReference type="InterPro" id="IPR029058">
    <property type="entry name" value="AB_hydrolase_fold"/>
</dbReference>
<feature type="chain" id="PRO_5041785499" description="triacylglycerol lipase" evidence="12">
    <location>
        <begin position="19"/>
        <end position="463"/>
    </location>
</feature>
<keyword evidence="12" id="KW-0732">Signal</keyword>
<reference evidence="13" key="1">
    <citation type="submission" date="2023-02" db="EMBL/GenBank/DDBJ databases">
        <title>Mating type loci evolution in Malassezia.</title>
        <authorList>
            <person name="Coelho M.A."/>
        </authorList>
    </citation>
    <scope>NUCLEOTIDE SEQUENCE</scope>
    <source>
        <strain evidence="13">CBS 14136</strain>
    </source>
</reference>
<evidence type="ECO:0000313" key="14">
    <source>
        <dbReference type="Proteomes" id="UP001214628"/>
    </source>
</evidence>
<evidence type="ECO:0000256" key="9">
    <source>
        <dbReference type="ARBA" id="ARBA00043986"/>
    </source>
</evidence>
<comment type="subcellular location">
    <subcellularLocation>
        <location evidence="2">Secreted</location>
    </subcellularLocation>
</comment>
<dbReference type="SUPFAM" id="SSF53474">
    <property type="entry name" value="alpha/beta-Hydrolases"/>
    <property type="match status" value="1"/>
</dbReference>
<dbReference type="Gene3D" id="1.10.260.130">
    <property type="match status" value="1"/>
</dbReference>
<keyword evidence="4" id="KW-0964">Secreted</keyword>
<dbReference type="PANTHER" id="PTHR34853">
    <property type="match status" value="1"/>
</dbReference>
<evidence type="ECO:0000256" key="8">
    <source>
        <dbReference type="ARBA" id="ARBA00023098"/>
    </source>
</evidence>
<comment type="catalytic activity">
    <reaction evidence="11">
        <text>a monoacylglycerol + H2O = glycerol + a fatty acid + H(+)</text>
        <dbReference type="Rhea" id="RHEA:15245"/>
        <dbReference type="ChEBI" id="CHEBI:15377"/>
        <dbReference type="ChEBI" id="CHEBI:15378"/>
        <dbReference type="ChEBI" id="CHEBI:17408"/>
        <dbReference type="ChEBI" id="CHEBI:17754"/>
        <dbReference type="ChEBI" id="CHEBI:28868"/>
    </reaction>
</comment>
<sequence>MLIPFLFTLLSFIGCASALSHPIERRATVLSPTNDPFYDPPSGWESASPGDVLRSRKVDLAFLEIDEYKYKAAYQLLYRTTGAYEHNATTTVTTVIIPYNAVKDKLVNYLVYTDANGAQCAPSYAMRLGAAVGTDLALTYQQLLFNTFLDQGWILTVADYQGPTRGFAAGRMEGRMTLDATRATLNFERAGLSKNSEVVTYGYSGGAIASGWAAALQSSYAPRINAIGYGMGGTPANLTGTVENLNGNFFAGFSVTGVTGVLYTYPKLLAWAQSRLTDKGKAAIEYARSNCLVNVLLEFPFIKLLSDTYIENGARLLYEPIVKSVVADIVMGLKKSETPVAPIYMFHGLHDEVIPYSDALKAARNWTAHGADVVFHELTDLASGHLVTELTGIPNLLFFVRDRFAGKSFPKGLTHTTADSGLSGIDADAQGIASLVSSIEDIIGKEVGPGDSILKSRIAENAH</sequence>
<comment type="catalytic activity">
    <reaction evidence="1">
        <text>a triacylglycerol + H2O = a diacylglycerol + a fatty acid + H(+)</text>
        <dbReference type="Rhea" id="RHEA:12044"/>
        <dbReference type="ChEBI" id="CHEBI:15377"/>
        <dbReference type="ChEBI" id="CHEBI:15378"/>
        <dbReference type="ChEBI" id="CHEBI:17855"/>
        <dbReference type="ChEBI" id="CHEBI:18035"/>
        <dbReference type="ChEBI" id="CHEBI:28868"/>
        <dbReference type="EC" id="3.1.1.3"/>
    </reaction>
</comment>
<name>A0AAF0JFV1_9BASI</name>
<evidence type="ECO:0000256" key="3">
    <source>
        <dbReference type="ARBA" id="ARBA00013279"/>
    </source>
</evidence>
<evidence type="ECO:0000256" key="6">
    <source>
        <dbReference type="ARBA" id="ARBA00022963"/>
    </source>
</evidence>
<accession>A0AAF0JFV1</accession>
<evidence type="ECO:0000256" key="5">
    <source>
        <dbReference type="ARBA" id="ARBA00022801"/>
    </source>
</evidence>
<keyword evidence="7" id="KW-0843">Virulence</keyword>
<comment type="similarity">
    <text evidence="9">Belongs to the AB hydrolase superfamily. Lipase family. Class Lip subfamily.</text>
</comment>
<keyword evidence="14" id="KW-1185">Reference proteome</keyword>
<keyword evidence="8" id="KW-0443">Lipid metabolism</keyword>
<evidence type="ECO:0000313" key="13">
    <source>
        <dbReference type="EMBL" id="WFD44774.1"/>
    </source>
</evidence>
<dbReference type="InterPro" id="IPR005152">
    <property type="entry name" value="Lipase_secreted"/>
</dbReference>
<keyword evidence="5" id="KW-0378">Hydrolase</keyword>
<comment type="catalytic activity">
    <reaction evidence="10">
        <text>a diacylglycerol + H2O = a monoacylglycerol + a fatty acid + H(+)</text>
        <dbReference type="Rhea" id="RHEA:32731"/>
        <dbReference type="ChEBI" id="CHEBI:15377"/>
        <dbReference type="ChEBI" id="CHEBI:15378"/>
        <dbReference type="ChEBI" id="CHEBI:17408"/>
        <dbReference type="ChEBI" id="CHEBI:18035"/>
        <dbReference type="ChEBI" id="CHEBI:28868"/>
    </reaction>
</comment>
<gene>
    <name evidence="13" type="ORF">MPSI1_003445</name>
</gene>
<dbReference type="GO" id="GO:0016042">
    <property type="term" value="P:lipid catabolic process"/>
    <property type="evidence" value="ECO:0007669"/>
    <property type="project" value="UniProtKB-UniRule"/>
</dbReference>
<organism evidence="13 14">
    <name type="scientific">Malassezia psittaci</name>
    <dbReference type="NCBI Taxonomy" id="1821823"/>
    <lineage>
        <taxon>Eukaryota</taxon>
        <taxon>Fungi</taxon>
        <taxon>Dikarya</taxon>
        <taxon>Basidiomycota</taxon>
        <taxon>Ustilaginomycotina</taxon>
        <taxon>Malasseziomycetes</taxon>
        <taxon>Malasseziales</taxon>
        <taxon>Malasseziaceae</taxon>
        <taxon>Malassezia</taxon>
    </lineage>
</organism>
<evidence type="ECO:0000256" key="1">
    <source>
        <dbReference type="ARBA" id="ARBA00001024"/>
    </source>
</evidence>
<feature type="signal peptide" evidence="12">
    <location>
        <begin position="1"/>
        <end position="18"/>
    </location>
</feature>
<dbReference type="EMBL" id="CP118379">
    <property type="protein sequence ID" value="WFD44774.1"/>
    <property type="molecule type" value="Genomic_DNA"/>
</dbReference>
<dbReference type="GO" id="GO:0005576">
    <property type="term" value="C:extracellular region"/>
    <property type="evidence" value="ECO:0007669"/>
    <property type="project" value="UniProtKB-SubCell"/>
</dbReference>
<dbReference type="PIRSF" id="PIRSF029171">
    <property type="entry name" value="Esterase_LipA"/>
    <property type="match status" value="1"/>
</dbReference>
<dbReference type="Pfam" id="PF03583">
    <property type="entry name" value="LIP"/>
    <property type="match status" value="1"/>
</dbReference>
<dbReference type="Proteomes" id="UP001214628">
    <property type="component" value="Chromosome 5"/>
</dbReference>
<evidence type="ECO:0000256" key="12">
    <source>
        <dbReference type="PIRNR" id="PIRNR029171"/>
    </source>
</evidence>
<evidence type="ECO:0000256" key="7">
    <source>
        <dbReference type="ARBA" id="ARBA00023026"/>
    </source>
</evidence>